<evidence type="ECO:0000313" key="3">
    <source>
        <dbReference type="EMBL" id="MCO1654786.1"/>
    </source>
</evidence>
<accession>A0ABT0ZVM3</accession>
<sequence>MSDLPPALAELVDDFADVGPKDRLQLLLELSQELPDLPERYRDAAATMEQVHECQSPLFLAVEVDDDADHRVHLFFSAPPEAPTTRGFAGIMVTGLDGEPAADVLAVPDDFYTALGLAQAVSPLRLRGMAAMLARIKKQVRSATAA</sequence>
<evidence type="ECO:0000256" key="1">
    <source>
        <dbReference type="ARBA" id="ARBA00010282"/>
    </source>
</evidence>
<dbReference type="InterPro" id="IPR003808">
    <property type="entry name" value="Fe-S_metab-assoc_dom"/>
</dbReference>
<protein>
    <submittedName>
        <fullName evidence="3">SufE family protein</fullName>
    </submittedName>
</protein>
<proteinExistence type="inferred from homology"/>
<dbReference type="SUPFAM" id="SSF82649">
    <property type="entry name" value="SufE/NifU"/>
    <property type="match status" value="1"/>
</dbReference>
<dbReference type="RefSeq" id="WP_252436434.1">
    <property type="nucleotide sequence ID" value="NZ_JAGSOV010000015.1"/>
</dbReference>
<dbReference type="Pfam" id="PF02657">
    <property type="entry name" value="SufE"/>
    <property type="match status" value="1"/>
</dbReference>
<dbReference type="PANTHER" id="PTHR43597">
    <property type="entry name" value="SULFUR ACCEPTOR PROTEIN CSDE"/>
    <property type="match status" value="1"/>
</dbReference>
<organism evidence="3 4">
    <name type="scientific">Pseudonocardia humida</name>
    <dbReference type="NCBI Taxonomy" id="2800819"/>
    <lineage>
        <taxon>Bacteria</taxon>
        <taxon>Bacillati</taxon>
        <taxon>Actinomycetota</taxon>
        <taxon>Actinomycetes</taxon>
        <taxon>Pseudonocardiales</taxon>
        <taxon>Pseudonocardiaceae</taxon>
        <taxon>Pseudonocardia</taxon>
    </lineage>
</organism>
<comment type="similarity">
    <text evidence="1">Belongs to the SufE family.</text>
</comment>
<evidence type="ECO:0000313" key="4">
    <source>
        <dbReference type="Proteomes" id="UP001165283"/>
    </source>
</evidence>
<dbReference type="PANTHER" id="PTHR43597:SF5">
    <property type="entry name" value="SUFE-LIKE PROTEIN 2, CHLOROPLASTIC"/>
    <property type="match status" value="1"/>
</dbReference>
<feature type="domain" description="Fe-S metabolism associated" evidence="2">
    <location>
        <begin position="13"/>
        <end position="139"/>
    </location>
</feature>
<evidence type="ECO:0000259" key="2">
    <source>
        <dbReference type="Pfam" id="PF02657"/>
    </source>
</evidence>
<dbReference type="Proteomes" id="UP001165283">
    <property type="component" value="Unassembled WGS sequence"/>
</dbReference>
<keyword evidence="4" id="KW-1185">Reference proteome</keyword>
<name>A0ABT0ZVM3_9PSEU</name>
<reference evidence="3" key="1">
    <citation type="submission" date="2021-04" db="EMBL/GenBank/DDBJ databases">
        <title>Pseudonocardia sp. nov., isolated from sandy soil of mangrove forest.</title>
        <authorList>
            <person name="Zan Z."/>
            <person name="Huang R."/>
            <person name="Liu W."/>
        </authorList>
    </citation>
    <scope>NUCLEOTIDE SEQUENCE</scope>
    <source>
        <strain evidence="3">S2-4</strain>
    </source>
</reference>
<comment type="caution">
    <text evidence="3">The sequence shown here is derived from an EMBL/GenBank/DDBJ whole genome shotgun (WGS) entry which is preliminary data.</text>
</comment>
<dbReference type="EMBL" id="JAGSOV010000015">
    <property type="protein sequence ID" value="MCO1654786.1"/>
    <property type="molecule type" value="Genomic_DNA"/>
</dbReference>
<dbReference type="Gene3D" id="3.90.1010.10">
    <property type="match status" value="1"/>
</dbReference>
<gene>
    <name evidence="3" type="ORF">KDL28_06915</name>
</gene>